<name>A0A9D7FHT1_9RHOO</name>
<evidence type="ECO:0000256" key="1">
    <source>
        <dbReference type="SAM" id="MobiDB-lite"/>
    </source>
</evidence>
<comment type="caution">
    <text evidence="3">The sequence shown here is derived from an EMBL/GenBank/DDBJ whole genome shotgun (WGS) entry which is preliminary data.</text>
</comment>
<protein>
    <submittedName>
        <fullName evidence="3">Uncharacterized protein</fullName>
    </submittedName>
</protein>
<proteinExistence type="predicted"/>
<feature type="signal peptide" evidence="2">
    <location>
        <begin position="1"/>
        <end position="33"/>
    </location>
</feature>
<feature type="region of interest" description="Disordered" evidence="1">
    <location>
        <begin position="118"/>
        <end position="158"/>
    </location>
</feature>
<keyword evidence="2" id="KW-0732">Signal</keyword>
<evidence type="ECO:0000313" key="3">
    <source>
        <dbReference type="EMBL" id="MBK7425400.1"/>
    </source>
</evidence>
<evidence type="ECO:0000256" key="2">
    <source>
        <dbReference type="SAM" id="SignalP"/>
    </source>
</evidence>
<organism evidence="3 4">
    <name type="scientific">Candidatus Propionivibrio dominans</name>
    <dbReference type="NCBI Taxonomy" id="2954373"/>
    <lineage>
        <taxon>Bacteria</taxon>
        <taxon>Pseudomonadati</taxon>
        <taxon>Pseudomonadota</taxon>
        <taxon>Betaproteobacteria</taxon>
        <taxon>Rhodocyclales</taxon>
        <taxon>Rhodocyclaceae</taxon>
        <taxon>Propionivibrio</taxon>
    </lineage>
</organism>
<feature type="chain" id="PRO_5038876998" evidence="2">
    <location>
        <begin position="34"/>
        <end position="158"/>
    </location>
</feature>
<sequence>MNAHPLLTRLDTILYGLLAALALVAAFCTNASAQDSSDELGRLFFTPERRQTLDRQRQLNIQEKQEIPEDPTLTIDGVVTRSSGKRTAWVNGVAQNENEMPSGVKVTPRRKDPGKVVVQASESPAGNARVGGTVNRNTGEATDLLNGGRISTRSTATK</sequence>
<dbReference type="AlphaFoldDB" id="A0A9D7FHT1"/>
<reference evidence="3" key="1">
    <citation type="submission" date="2020-10" db="EMBL/GenBank/DDBJ databases">
        <title>Connecting structure to function with the recovery of over 1000 high-quality activated sludge metagenome-assembled genomes encoding full-length rRNA genes using long-read sequencing.</title>
        <authorList>
            <person name="Singleton C.M."/>
            <person name="Petriglieri F."/>
            <person name="Kristensen J.M."/>
            <person name="Kirkegaard R.H."/>
            <person name="Michaelsen T.Y."/>
            <person name="Andersen M.H."/>
            <person name="Karst S.M."/>
            <person name="Dueholm M.S."/>
            <person name="Nielsen P.H."/>
            <person name="Albertsen M."/>
        </authorList>
    </citation>
    <scope>NUCLEOTIDE SEQUENCE</scope>
    <source>
        <strain evidence="3">EsbW_18-Q3-R4-48_MAXAC.044</strain>
    </source>
</reference>
<evidence type="ECO:0000313" key="4">
    <source>
        <dbReference type="Proteomes" id="UP000886602"/>
    </source>
</evidence>
<accession>A0A9D7FHT1</accession>
<gene>
    <name evidence="3" type="ORF">IPJ48_21240</name>
</gene>
<dbReference type="EMBL" id="JADJNC010000067">
    <property type="protein sequence ID" value="MBK7425400.1"/>
    <property type="molecule type" value="Genomic_DNA"/>
</dbReference>
<feature type="compositionally biased region" description="Polar residues" evidence="1">
    <location>
        <begin position="149"/>
        <end position="158"/>
    </location>
</feature>
<dbReference type="Proteomes" id="UP000886602">
    <property type="component" value="Unassembled WGS sequence"/>
</dbReference>